<dbReference type="InterPro" id="IPR001173">
    <property type="entry name" value="Glyco_trans_2-like"/>
</dbReference>
<gene>
    <name evidence="2" type="ORF">ATJ88_3056</name>
</gene>
<comment type="caution">
    <text evidence="2">The sequence shown here is derived from an EMBL/GenBank/DDBJ whole genome shotgun (WGS) entry which is preliminary data.</text>
</comment>
<organism evidence="2 3">
    <name type="scientific">Isoptericola jiangsuensis</name>
    <dbReference type="NCBI Taxonomy" id="548579"/>
    <lineage>
        <taxon>Bacteria</taxon>
        <taxon>Bacillati</taxon>
        <taxon>Actinomycetota</taxon>
        <taxon>Actinomycetes</taxon>
        <taxon>Micrococcales</taxon>
        <taxon>Promicromonosporaceae</taxon>
        <taxon>Isoptericola</taxon>
    </lineage>
</organism>
<evidence type="ECO:0000259" key="1">
    <source>
        <dbReference type="Pfam" id="PF00535"/>
    </source>
</evidence>
<dbReference type="Pfam" id="PF00535">
    <property type="entry name" value="Glycos_transf_2"/>
    <property type="match status" value="1"/>
</dbReference>
<sequence length="743" mass="82518">MGELIDRDDDYGRWILNDSTFRQREINRLKSHIRDSEDQARQRSSHSAHGVSVIIPTYRGRDRIVGTLDSVHAQALDPELFEVIVVANGEPDGTLEIVRELAAGTSVPTRLIHARQPSAGAARNLGIAAARKSYVTFVDDDDRIERNYLSALLEQAGLGRVVVAPIKDLPPEGEPQVDSVLASRLRELVSRSGATPIEQVTWLLGFNACKLIPTSIARMATYATDLRSGEDVAYMASLLGRDLVVVGARDADDENAYLRTLRGESVSRREMTFDFAVRDRLAVIRNLPEPLNAKAASAQRHLLLAQANFIRRYLDENPEQVERVAAEIDKLEIADFPWALVNRGRARDLAILYCFAPFLDSSGVVAAKALAERDRVVDVISADMADVRGRDDAVDVLASRWIDRRQIVPGRASFGDWKAISDFATKAAAQAEVWHAERGGYETLYTRALWVGSHVAGALFKQSHWNVRWTAEFSDPLGRGVDGSRRPGTLSHNGVTERLRRVLDLHGVQSPEDATLFEFIELVTYVLADELIFTNANQRDYMLSLVDPKVAALAREKSVVRAHPTPIQAAYTAKETRYQVPESAVNIAYFGSFYGNRTLDEVLFGIVNLQPKVRAQVRVHIFCNKPVEFREEVRRYGLGGNVIVNSYLSYMEFLNASTKFDALIVKDVDSAGDFERNPFLPSKYSDYRGSGASVWGIVEDSSPLSECELDYVSRVGDGNGARAVIEAIVRDRDEARSGRVTGV</sequence>
<dbReference type="RefSeq" id="WP_170023662.1">
    <property type="nucleotide sequence ID" value="NZ_PDJJ01000001.1"/>
</dbReference>
<dbReference type="PANTHER" id="PTHR43685">
    <property type="entry name" value="GLYCOSYLTRANSFERASE"/>
    <property type="match status" value="1"/>
</dbReference>
<dbReference type="SUPFAM" id="SSF53448">
    <property type="entry name" value="Nucleotide-diphospho-sugar transferases"/>
    <property type="match status" value="1"/>
</dbReference>
<dbReference type="InterPro" id="IPR029044">
    <property type="entry name" value="Nucleotide-diphossugar_trans"/>
</dbReference>
<reference evidence="2 3" key="1">
    <citation type="submission" date="2017-10" db="EMBL/GenBank/DDBJ databases">
        <title>Sequencing the genomes of 1000 actinobacteria strains.</title>
        <authorList>
            <person name="Klenk H.-P."/>
        </authorList>
    </citation>
    <scope>NUCLEOTIDE SEQUENCE [LARGE SCALE GENOMIC DNA]</scope>
    <source>
        <strain evidence="2 3">DSM 21863</strain>
    </source>
</reference>
<name>A0A2A9EZ66_9MICO</name>
<protein>
    <submittedName>
        <fullName evidence="2">Glycosyl transferase family 2</fullName>
    </submittedName>
</protein>
<dbReference type="PANTHER" id="PTHR43685:SF2">
    <property type="entry name" value="GLYCOSYLTRANSFERASE 2-LIKE DOMAIN-CONTAINING PROTEIN"/>
    <property type="match status" value="1"/>
</dbReference>
<dbReference type="InterPro" id="IPR050834">
    <property type="entry name" value="Glycosyltransf_2"/>
</dbReference>
<dbReference type="AlphaFoldDB" id="A0A2A9EZ66"/>
<evidence type="ECO:0000313" key="2">
    <source>
        <dbReference type="EMBL" id="PFG44334.1"/>
    </source>
</evidence>
<feature type="domain" description="Glycosyltransferase 2-like" evidence="1">
    <location>
        <begin position="52"/>
        <end position="163"/>
    </location>
</feature>
<proteinExistence type="predicted"/>
<accession>A0A2A9EZ66</accession>
<dbReference type="CDD" id="cd00761">
    <property type="entry name" value="Glyco_tranf_GTA_type"/>
    <property type="match status" value="1"/>
</dbReference>
<dbReference type="Gene3D" id="3.90.550.10">
    <property type="entry name" value="Spore Coat Polysaccharide Biosynthesis Protein SpsA, Chain A"/>
    <property type="match status" value="1"/>
</dbReference>
<keyword evidence="3" id="KW-1185">Reference proteome</keyword>
<evidence type="ECO:0000313" key="3">
    <source>
        <dbReference type="Proteomes" id="UP000224130"/>
    </source>
</evidence>
<dbReference type="Proteomes" id="UP000224130">
    <property type="component" value="Unassembled WGS sequence"/>
</dbReference>
<keyword evidence="2" id="KW-0808">Transferase</keyword>
<dbReference type="GO" id="GO:0016740">
    <property type="term" value="F:transferase activity"/>
    <property type="evidence" value="ECO:0007669"/>
    <property type="project" value="UniProtKB-KW"/>
</dbReference>
<dbReference type="EMBL" id="PDJJ01000001">
    <property type="protein sequence ID" value="PFG44334.1"/>
    <property type="molecule type" value="Genomic_DNA"/>
</dbReference>